<keyword evidence="1" id="KW-1133">Transmembrane helix</keyword>
<keyword evidence="1" id="KW-0472">Membrane</keyword>
<gene>
    <name evidence="2" type="ORF">EHT87_29755</name>
</gene>
<accession>A0A3P1CAZ7</accession>
<dbReference type="RefSeq" id="WP_124910422.1">
    <property type="nucleotide sequence ID" value="NZ_RQJP01000007.1"/>
</dbReference>
<reference evidence="2 3" key="1">
    <citation type="submission" date="2018-11" db="EMBL/GenBank/DDBJ databases">
        <authorList>
            <person name="Zhou Z."/>
            <person name="Wang G."/>
        </authorList>
    </citation>
    <scope>NUCLEOTIDE SEQUENCE [LARGE SCALE GENOMIC DNA]</scope>
    <source>
        <strain evidence="2 3">KCTC42998</strain>
    </source>
</reference>
<keyword evidence="1" id="KW-0812">Transmembrane</keyword>
<dbReference type="EMBL" id="RQJP01000007">
    <property type="protein sequence ID" value="RRB10410.1"/>
    <property type="molecule type" value="Genomic_DNA"/>
</dbReference>
<feature type="transmembrane region" description="Helical" evidence="1">
    <location>
        <begin position="44"/>
        <end position="62"/>
    </location>
</feature>
<dbReference type="Proteomes" id="UP000274271">
    <property type="component" value="Unassembled WGS sequence"/>
</dbReference>
<evidence type="ECO:0000313" key="2">
    <source>
        <dbReference type="EMBL" id="RRB10410.1"/>
    </source>
</evidence>
<keyword evidence="3" id="KW-1185">Reference proteome</keyword>
<feature type="transmembrane region" description="Helical" evidence="1">
    <location>
        <begin position="98"/>
        <end position="118"/>
    </location>
</feature>
<evidence type="ECO:0000313" key="3">
    <source>
        <dbReference type="Proteomes" id="UP000274271"/>
    </source>
</evidence>
<protein>
    <recommendedName>
        <fullName evidence="4">DUF2127 domain-containing protein</fullName>
    </recommendedName>
</protein>
<name>A0A3P1CAZ7_9BACT</name>
<evidence type="ECO:0008006" key="4">
    <source>
        <dbReference type="Google" id="ProtNLM"/>
    </source>
</evidence>
<feature type="transmembrane region" description="Helical" evidence="1">
    <location>
        <begin position="12"/>
        <end position="32"/>
    </location>
</feature>
<proteinExistence type="predicted"/>
<evidence type="ECO:0000256" key="1">
    <source>
        <dbReference type="SAM" id="Phobius"/>
    </source>
</evidence>
<dbReference type="AlphaFoldDB" id="A0A3P1CAZ7"/>
<dbReference type="OrthoDB" id="962138at2"/>
<feature type="transmembrane region" description="Helical" evidence="1">
    <location>
        <begin position="69"/>
        <end position="86"/>
    </location>
</feature>
<sequence length="133" mass="14285">MEKSKLVQKALWANVVFAEIGAAAFLFLRGKLAFINELASGQPVLFGLELLMLAGLATYAALRPAMSRHLIRVIVGLNILLFGYFLETLLLGNVSAVAMEVLLIDMAVVAALTIAQVVGMRDGAQKKNEVLVS</sequence>
<comment type="caution">
    <text evidence="2">The sequence shown here is derived from an EMBL/GenBank/DDBJ whole genome shotgun (WGS) entry which is preliminary data.</text>
</comment>
<organism evidence="2 3">
    <name type="scientific">Larkinella knui</name>
    <dbReference type="NCBI Taxonomy" id="2025310"/>
    <lineage>
        <taxon>Bacteria</taxon>
        <taxon>Pseudomonadati</taxon>
        <taxon>Bacteroidota</taxon>
        <taxon>Cytophagia</taxon>
        <taxon>Cytophagales</taxon>
        <taxon>Spirosomataceae</taxon>
        <taxon>Larkinella</taxon>
    </lineage>
</organism>